<keyword evidence="1" id="KW-0560">Oxidoreductase</keyword>
<dbReference type="SUPFAM" id="SSF51905">
    <property type="entry name" value="FAD/NAD(P)-binding domain"/>
    <property type="match status" value="1"/>
</dbReference>
<evidence type="ECO:0000313" key="3">
    <source>
        <dbReference type="EMBL" id="GAH88371.1"/>
    </source>
</evidence>
<proteinExistence type="predicted"/>
<reference evidence="3" key="1">
    <citation type="journal article" date="2014" name="Front. Microbiol.">
        <title>High frequency of phylogenetically diverse reductive dehalogenase-homologous genes in deep subseafloor sedimentary metagenomes.</title>
        <authorList>
            <person name="Kawai M."/>
            <person name="Futagami T."/>
            <person name="Toyoda A."/>
            <person name="Takaki Y."/>
            <person name="Nishi S."/>
            <person name="Hori S."/>
            <person name="Arai W."/>
            <person name="Tsubouchi T."/>
            <person name="Morono Y."/>
            <person name="Uchiyama I."/>
            <person name="Ito T."/>
            <person name="Fujiyama A."/>
            <person name="Inagaki F."/>
            <person name="Takami H."/>
        </authorList>
    </citation>
    <scope>NUCLEOTIDE SEQUENCE</scope>
    <source>
        <strain evidence="3">Expedition CK06-06</strain>
    </source>
</reference>
<dbReference type="PANTHER" id="PTHR42949:SF3">
    <property type="entry name" value="ANAEROBIC GLYCEROL-3-PHOSPHATE DEHYDROGENASE SUBUNIT B"/>
    <property type="match status" value="1"/>
</dbReference>
<dbReference type="AlphaFoldDB" id="X1J0Y7"/>
<feature type="non-terminal residue" evidence="3">
    <location>
        <position position="239"/>
    </location>
</feature>
<gene>
    <name evidence="3" type="ORF">S03H2_58412</name>
</gene>
<dbReference type="GO" id="GO:0016491">
    <property type="term" value="F:oxidoreductase activity"/>
    <property type="evidence" value="ECO:0007669"/>
    <property type="project" value="UniProtKB-KW"/>
</dbReference>
<dbReference type="InterPro" id="IPR036188">
    <property type="entry name" value="FAD/NAD-bd_sf"/>
</dbReference>
<name>X1J0Y7_9ZZZZ</name>
<accession>X1J0Y7</accession>
<organism evidence="3">
    <name type="scientific">marine sediment metagenome</name>
    <dbReference type="NCBI Taxonomy" id="412755"/>
    <lineage>
        <taxon>unclassified sequences</taxon>
        <taxon>metagenomes</taxon>
        <taxon>ecological metagenomes</taxon>
    </lineage>
</organism>
<sequence length="239" mass="25801">MSLKNVDVAVIGSGPAGMAAAVKAKETGAENVVIIERAEQLGGLLHQCIHNGFGLLYFKEDLTGPEYAHRFIEKLMDSGVKPLLETMVIRVSPDRQITAVSSREGCITFRPKSIVLAMGCRERTRGALNIPGTRPAGIFTAGTAQRLVNIEGFIPGKKVVILGSGDVGMIMARRLTLEGVKVEAVVEILPYVGGLIRNQVQCLHDFNIPLVLEHTVTQIHGEERVEGVTIASVDTKRKP</sequence>
<dbReference type="InterPro" id="IPR023753">
    <property type="entry name" value="FAD/NAD-binding_dom"/>
</dbReference>
<feature type="domain" description="FAD/NAD(P)-binding" evidence="2">
    <location>
        <begin position="7"/>
        <end position="228"/>
    </location>
</feature>
<evidence type="ECO:0000259" key="2">
    <source>
        <dbReference type="Pfam" id="PF07992"/>
    </source>
</evidence>
<protein>
    <recommendedName>
        <fullName evidence="2">FAD/NAD(P)-binding domain-containing protein</fullName>
    </recommendedName>
</protein>
<dbReference type="Pfam" id="PF07992">
    <property type="entry name" value="Pyr_redox_2"/>
    <property type="match status" value="1"/>
</dbReference>
<dbReference type="Gene3D" id="3.50.50.60">
    <property type="entry name" value="FAD/NAD(P)-binding domain"/>
    <property type="match status" value="2"/>
</dbReference>
<dbReference type="EMBL" id="BARU01037491">
    <property type="protein sequence ID" value="GAH88371.1"/>
    <property type="molecule type" value="Genomic_DNA"/>
</dbReference>
<dbReference type="PRINTS" id="PR00368">
    <property type="entry name" value="FADPNR"/>
</dbReference>
<evidence type="ECO:0000256" key="1">
    <source>
        <dbReference type="ARBA" id="ARBA00023002"/>
    </source>
</evidence>
<dbReference type="PRINTS" id="PR00469">
    <property type="entry name" value="PNDRDTASEII"/>
</dbReference>
<comment type="caution">
    <text evidence="3">The sequence shown here is derived from an EMBL/GenBank/DDBJ whole genome shotgun (WGS) entry which is preliminary data.</text>
</comment>
<dbReference type="PANTHER" id="PTHR42949">
    <property type="entry name" value="ANAEROBIC GLYCEROL-3-PHOSPHATE DEHYDROGENASE SUBUNIT B"/>
    <property type="match status" value="1"/>
</dbReference>
<dbReference type="InterPro" id="IPR051691">
    <property type="entry name" value="Metab_Enz_Cyan_OpOx_G3PDH"/>
</dbReference>